<accession>A0ABP6VRD1</accession>
<keyword evidence="1" id="KW-0812">Transmembrane</keyword>
<keyword evidence="1" id="KW-0472">Membrane</keyword>
<gene>
    <name evidence="2" type="ORF">GCM10022394_17770</name>
</gene>
<evidence type="ECO:0000313" key="2">
    <source>
        <dbReference type="EMBL" id="GAA3538557.1"/>
    </source>
</evidence>
<protein>
    <submittedName>
        <fullName evidence="2">DUF3149 domain-containing protein</fullName>
    </submittedName>
</protein>
<organism evidence="2 3">
    <name type="scientific">Zobellella aerophila</name>
    <dbReference type="NCBI Taxonomy" id="870480"/>
    <lineage>
        <taxon>Bacteria</taxon>
        <taxon>Pseudomonadati</taxon>
        <taxon>Pseudomonadota</taxon>
        <taxon>Gammaproteobacteria</taxon>
        <taxon>Aeromonadales</taxon>
        <taxon>Aeromonadaceae</taxon>
        <taxon>Zobellella</taxon>
    </lineage>
</organism>
<comment type="caution">
    <text evidence="2">The sequence shown here is derived from an EMBL/GenBank/DDBJ whole genome shotgun (WGS) entry which is preliminary data.</text>
</comment>
<sequence>MEFWLKLMFGSDVGLMSMIVVIATSILISFYAGYFIYKVKTDKPNE</sequence>
<keyword evidence="1" id="KW-1133">Transmembrane helix</keyword>
<keyword evidence="3" id="KW-1185">Reference proteome</keyword>
<dbReference type="EMBL" id="BAABCX010000002">
    <property type="protein sequence ID" value="GAA3538557.1"/>
    <property type="molecule type" value="Genomic_DNA"/>
</dbReference>
<reference evidence="3" key="1">
    <citation type="journal article" date="2019" name="Int. J. Syst. Evol. Microbiol.">
        <title>The Global Catalogue of Microorganisms (GCM) 10K type strain sequencing project: providing services to taxonomists for standard genome sequencing and annotation.</title>
        <authorList>
            <consortium name="The Broad Institute Genomics Platform"/>
            <consortium name="The Broad Institute Genome Sequencing Center for Infectious Disease"/>
            <person name="Wu L."/>
            <person name="Ma J."/>
        </authorList>
    </citation>
    <scope>NUCLEOTIDE SEQUENCE [LARGE SCALE GENOMIC DNA]</scope>
    <source>
        <strain evidence="3">JCM 17110</strain>
    </source>
</reference>
<dbReference type="InterPro" id="IPR021494">
    <property type="entry name" value="DUF3149"/>
</dbReference>
<dbReference type="Pfam" id="PF11346">
    <property type="entry name" value="DUF3149"/>
    <property type="match status" value="1"/>
</dbReference>
<proteinExistence type="predicted"/>
<evidence type="ECO:0000256" key="1">
    <source>
        <dbReference type="SAM" id="Phobius"/>
    </source>
</evidence>
<name>A0ABP6VRD1_9GAMM</name>
<dbReference type="RefSeq" id="WP_344957053.1">
    <property type="nucleotide sequence ID" value="NZ_BAABCX010000002.1"/>
</dbReference>
<feature type="transmembrane region" description="Helical" evidence="1">
    <location>
        <begin position="15"/>
        <end position="37"/>
    </location>
</feature>
<evidence type="ECO:0000313" key="3">
    <source>
        <dbReference type="Proteomes" id="UP001500795"/>
    </source>
</evidence>
<dbReference type="Proteomes" id="UP001500795">
    <property type="component" value="Unassembled WGS sequence"/>
</dbReference>